<evidence type="ECO:0000313" key="1">
    <source>
        <dbReference type="EMBL" id="MCY0146341.1"/>
    </source>
</evidence>
<dbReference type="Pfam" id="PF09550">
    <property type="entry name" value="Phage_TAC_6"/>
    <property type="match status" value="1"/>
</dbReference>
<dbReference type="NCBIfam" id="TIGR02216">
    <property type="entry name" value="phage_TIGR02216"/>
    <property type="match status" value="1"/>
</dbReference>
<dbReference type="RefSeq" id="WP_267652020.1">
    <property type="nucleotide sequence ID" value="NZ_JAOVZR010000001.1"/>
</dbReference>
<protein>
    <submittedName>
        <fullName evidence="1">Phage tail assembly chaperone</fullName>
    </submittedName>
</protein>
<dbReference type="InterPro" id="IPR019056">
    <property type="entry name" value="Phage_TAC_6"/>
</dbReference>
<name>A0ABT3Z3N7_9HYPH</name>
<proteinExistence type="predicted"/>
<evidence type="ECO:0000313" key="2">
    <source>
        <dbReference type="Proteomes" id="UP001073227"/>
    </source>
</evidence>
<accession>A0ABT3Z3N7</accession>
<dbReference type="Proteomes" id="UP001073227">
    <property type="component" value="Unassembled WGS sequence"/>
</dbReference>
<dbReference type="EMBL" id="JAOVZR010000001">
    <property type="protein sequence ID" value="MCY0146341.1"/>
    <property type="molecule type" value="Genomic_DNA"/>
</dbReference>
<comment type="caution">
    <text evidence="1">The sequence shown here is derived from an EMBL/GenBank/DDBJ whole genome shotgun (WGS) entry which is preliminary data.</text>
</comment>
<keyword evidence="2" id="KW-1185">Reference proteome</keyword>
<gene>
    <name evidence="1" type="ORF">OEG84_01055</name>
</gene>
<organism evidence="1 2">
    <name type="scientific">Hoeflea algicola</name>
    <dbReference type="NCBI Taxonomy" id="2983763"/>
    <lineage>
        <taxon>Bacteria</taxon>
        <taxon>Pseudomonadati</taxon>
        <taxon>Pseudomonadota</taxon>
        <taxon>Alphaproteobacteria</taxon>
        <taxon>Hyphomicrobiales</taxon>
        <taxon>Rhizobiaceae</taxon>
        <taxon>Hoeflea</taxon>
    </lineage>
</organism>
<sequence>MVKTDRTFFPWASVIRFGLGRLRLSPETFWRLSLPELVALIGSEAGPGPATRQSLNALMAQFPDDRSTKEPGHDG</sequence>
<dbReference type="InterPro" id="IPR011739">
    <property type="entry name" value="GTA_rcc01693"/>
</dbReference>
<reference evidence="1" key="1">
    <citation type="submission" date="2022-10" db="EMBL/GenBank/DDBJ databases">
        <title>Hoeflea sp. G2-23, isolated from marine algae.</title>
        <authorList>
            <person name="Kristyanto S."/>
            <person name="Kim J.M."/>
            <person name="Jeon C.O."/>
        </authorList>
    </citation>
    <scope>NUCLEOTIDE SEQUENCE</scope>
    <source>
        <strain evidence="1">G2-23</strain>
    </source>
</reference>